<reference evidence="4 5" key="1">
    <citation type="submission" date="2016-10" db="EMBL/GenBank/DDBJ databases">
        <authorList>
            <person name="de Groot N.N."/>
        </authorList>
    </citation>
    <scope>NUCLEOTIDE SEQUENCE [LARGE SCALE GENOMIC DNA]</scope>
    <source>
        <strain evidence="4 5">DSM 19981</strain>
    </source>
</reference>
<dbReference type="Gene3D" id="3.40.30.10">
    <property type="entry name" value="Glutaredoxin"/>
    <property type="match status" value="1"/>
</dbReference>
<dbReference type="InterPro" id="IPR017937">
    <property type="entry name" value="Thioredoxin_CS"/>
</dbReference>
<feature type="chain" id="PRO_5011681822" evidence="2">
    <location>
        <begin position="21"/>
        <end position="208"/>
    </location>
</feature>
<dbReference type="AlphaFoldDB" id="A0A1I4DTZ0"/>
<keyword evidence="1" id="KW-0676">Redox-active center</keyword>
<sequence>MQRFSRGRRAILAGVPTLLAAGLCRKAEAGPSLSPVAGADHGLSRLRETPEGRPLPEGLTFTDAEGRVTDFSAFRGKALVVNFWATWCPPCVAEMPALDRLHGMISRDGIEVLALSNDRGGRAQVEPFYQRTGLQRLGIWLDPRGATGRALEVRVLPTTLILDRRGLEVGRLVGEAAWDQPEVVAVIRRLTRTPEPTTRSSIGTDSHA</sequence>
<evidence type="ECO:0000256" key="1">
    <source>
        <dbReference type="ARBA" id="ARBA00023284"/>
    </source>
</evidence>
<organism evidence="4 5">
    <name type="scientific">Falsiroseomonas stagni DSM 19981</name>
    <dbReference type="NCBI Taxonomy" id="1123062"/>
    <lineage>
        <taxon>Bacteria</taxon>
        <taxon>Pseudomonadati</taxon>
        <taxon>Pseudomonadota</taxon>
        <taxon>Alphaproteobacteria</taxon>
        <taxon>Acetobacterales</taxon>
        <taxon>Roseomonadaceae</taxon>
        <taxon>Falsiroseomonas</taxon>
    </lineage>
</organism>
<accession>A0A1I4DTZ0</accession>
<dbReference type="PROSITE" id="PS00194">
    <property type="entry name" value="THIOREDOXIN_1"/>
    <property type="match status" value="1"/>
</dbReference>
<keyword evidence="4" id="KW-0413">Isomerase</keyword>
<dbReference type="STRING" id="1123062.SAMN02745775_11217"/>
<dbReference type="PANTHER" id="PTHR42852">
    <property type="entry name" value="THIOL:DISULFIDE INTERCHANGE PROTEIN DSBE"/>
    <property type="match status" value="1"/>
</dbReference>
<dbReference type="EMBL" id="FOSQ01000012">
    <property type="protein sequence ID" value="SFK95717.1"/>
    <property type="molecule type" value="Genomic_DNA"/>
</dbReference>
<keyword evidence="2" id="KW-0732">Signal</keyword>
<feature type="signal peptide" evidence="2">
    <location>
        <begin position="1"/>
        <end position="20"/>
    </location>
</feature>
<dbReference type="InterPro" id="IPR050553">
    <property type="entry name" value="Thioredoxin_ResA/DsbE_sf"/>
</dbReference>
<dbReference type="CDD" id="cd02966">
    <property type="entry name" value="TlpA_like_family"/>
    <property type="match status" value="1"/>
</dbReference>
<dbReference type="InterPro" id="IPR000866">
    <property type="entry name" value="AhpC/TSA"/>
</dbReference>
<dbReference type="GO" id="GO:0015036">
    <property type="term" value="F:disulfide oxidoreductase activity"/>
    <property type="evidence" value="ECO:0007669"/>
    <property type="project" value="UniProtKB-ARBA"/>
</dbReference>
<dbReference type="Proteomes" id="UP000199473">
    <property type="component" value="Unassembled WGS sequence"/>
</dbReference>
<evidence type="ECO:0000313" key="5">
    <source>
        <dbReference type="Proteomes" id="UP000199473"/>
    </source>
</evidence>
<evidence type="ECO:0000259" key="3">
    <source>
        <dbReference type="PROSITE" id="PS51352"/>
    </source>
</evidence>
<name>A0A1I4DTZ0_9PROT</name>
<evidence type="ECO:0000313" key="4">
    <source>
        <dbReference type="EMBL" id="SFK95717.1"/>
    </source>
</evidence>
<dbReference type="GO" id="GO:0016209">
    <property type="term" value="F:antioxidant activity"/>
    <property type="evidence" value="ECO:0007669"/>
    <property type="project" value="InterPro"/>
</dbReference>
<dbReference type="Pfam" id="PF00578">
    <property type="entry name" value="AhpC-TSA"/>
    <property type="match status" value="1"/>
</dbReference>
<proteinExistence type="predicted"/>
<evidence type="ECO:0000256" key="2">
    <source>
        <dbReference type="SAM" id="SignalP"/>
    </source>
</evidence>
<dbReference type="InterPro" id="IPR013766">
    <property type="entry name" value="Thioredoxin_domain"/>
</dbReference>
<dbReference type="SUPFAM" id="SSF52833">
    <property type="entry name" value="Thioredoxin-like"/>
    <property type="match status" value="1"/>
</dbReference>
<dbReference type="GO" id="GO:0016853">
    <property type="term" value="F:isomerase activity"/>
    <property type="evidence" value="ECO:0007669"/>
    <property type="project" value="UniProtKB-KW"/>
</dbReference>
<dbReference type="PANTHER" id="PTHR42852:SF13">
    <property type="entry name" value="PROTEIN DIPZ"/>
    <property type="match status" value="1"/>
</dbReference>
<keyword evidence="5" id="KW-1185">Reference proteome</keyword>
<dbReference type="InterPro" id="IPR036249">
    <property type="entry name" value="Thioredoxin-like_sf"/>
</dbReference>
<protein>
    <submittedName>
        <fullName evidence="4">Thiol-disulfide isomerase or thioredoxin</fullName>
    </submittedName>
</protein>
<feature type="domain" description="Thioredoxin" evidence="3">
    <location>
        <begin position="49"/>
        <end position="192"/>
    </location>
</feature>
<gene>
    <name evidence="4" type="ORF">SAMN02745775_11217</name>
</gene>
<dbReference type="PROSITE" id="PS51352">
    <property type="entry name" value="THIOREDOXIN_2"/>
    <property type="match status" value="1"/>
</dbReference>